<evidence type="ECO:0000313" key="2">
    <source>
        <dbReference type="EMBL" id="VDO82324.1"/>
    </source>
</evidence>
<proteinExistence type="predicted"/>
<dbReference type="Gene3D" id="3.60.20.40">
    <property type="match status" value="1"/>
</dbReference>
<dbReference type="InterPro" id="IPR029055">
    <property type="entry name" value="Ntn_hydrolases_N"/>
</dbReference>
<accession>A0A3P7ZE65</accession>
<dbReference type="GO" id="GO:0036374">
    <property type="term" value="F:glutathione hydrolase activity"/>
    <property type="evidence" value="ECO:0007669"/>
    <property type="project" value="InterPro"/>
</dbReference>
<evidence type="ECO:0000256" key="1">
    <source>
        <dbReference type="SAM" id="MobiDB-lite"/>
    </source>
</evidence>
<protein>
    <submittedName>
        <fullName evidence="4">Gamma-glutamyltransferase</fullName>
    </submittedName>
</protein>
<dbReference type="InterPro" id="IPR000101">
    <property type="entry name" value="GGT_peptidase"/>
</dbReference>
<evidence type="ECO:0000313" key="3">
    <source>
        <dbReference type="Proteomes" id="UP000050761"/>
    </source>
</evidence>
<dbReference type="PANTHER" id="PTHR11686:SF9">
    <property type="entry name" value="RE13973P"/>
    <property type="match status" value="1"/>
</dbReference>
<feature type="region of interest" description="Disordered" evidence="1">
    <location>
        <begin position="334"/>
        <end position="463"/>
    </location>
</feature>
<feature type="compositionally biased region" description="Basic and acidic residues" evidence="1">
    <location>
        <begin position="401"/>
        <end position="418"/>
    </location>
</feature>
<dbReference type="WBParaSite" id="HPBE_0000980101-mRNA-1">
    <property type="protein sequence ID" value="HPBE_0000980101-mRNA-1"/>
    <property type="gene ID" value="HPBE_0000980101"/>
</dbReference>
<dbReference type="EMBL" id="UZAH01026553">
    <property type="protein sequence ID" value="VDO82324.1"/>
    <property type="molecule type" value="Genomic_DNA"/>
</dbReference>
<sequence>MTAPNFKLEKQSSSTVVFRKGATTLPGQLQAEYQTRNTTKPRSSAELFSPGWTAAVYSDHKSCSDIGRAILLRGGNAVDAAIASALCLSAALPHRGGLGGGLMATIYSDSLCTTLNSRSQFINETTRKPLAEGEMMLCPQLANFLSDISDFKNPVDYFYRGEGTTRLLKAMNDEDAFITARDLDDFESEFQAGIHSNLRQSTLCGPAPPSVFSVVQLAVATMLEANSNSSTIAGFAWDLSAHISDPLFDSDIMNDVEKMLNGRGVEEVLHRFRNENRSKVKWQPTEEGSFSVFAIDENGNAASIVSSLGDKFGSRLFTNLGFFLNNAMGAFTYDTQPGSVRSRNAPQPAKGPRTQMSPVIGKKSAGSPLARRLKQQRIQREESLLMKEEEAERQRKRQQKSKIEKPKEFEKRFDRFDSDIPPDSYNDIKYQANKDDVPPAPAKPIEESSSGNETKKRRSKERADLQINESIALKEMSKMMTVLIIDAKELLYMLGLAMAVFRKSIQIPLTISRLELFVDIL</sequence>
<dbReference type="SUPFAM" id="SSF56235">
    <property type="entry name" value="N-terminal nucleophile aminohydrolases (Ntn hydrolases)"/>
    <property type="match status" value="1"/>
</dbReference>
<reference evidence="4" key="2">
    <citation type="submission" date="2019-09" db="UniProtKB">
        <authorList>
            <consortium name="WormBaseParasite"/>
        </authorList>
    </citation>
    <scope>IDENTIFICATION</scope>
</reference>
<dbReference type="GO" id="GO:0006751">
    <property type="term" value="P:glutathione catabolic process"/>
    <property type="evidence" value="ECO:0007669"/>
    <property type="project" value="InterPro"/>
</dbReference>
<feature type="compositionally biased region" description="Polar residues" evidence="1">
    <location>
        <begin position="334"/>
        <end position="345"/>
    </location>
</feature>
<reference evidence="2 3" key="1">
    <citation type="submission" date="2018-11" db="EMBL/GenBank/DDBJ databases">
        <authorList>
            <consortium name="Pathogen Informatics"/>
        </authorList>
    </citation>
    <scope>NUCLEOTIDE SEQUENCE [LARGE SCALE GENOMIC DNA]</scope>
</reference>
<evidence type="ECO:0000313" key="4">
    <source>
        <dbReference type="WBParaSite" id="HPBE_0000980101-mRNA-1"/>
    </source>
</evidence>
<feature type="compositionally biased region" description="Basic and acidic residues" evidence="1">
    <location>
        <begin position="378"/>
        <end position="393"/>
    </location>
</feature>
<organism evidence="2">
    <name type="scientific">Heligmosomoides polygyrus</name>
    <name type="common">Parasitic roundworm</name>
    <dbReference type="NCBI Taxonomy" id="6339"/>
    <lineage>
        <taxon>Eukaryota</taxon>
        <taxon>Metazoa</taxon>
        <taxon>Ecdysozoa</taxon>
        <taxon>Nematoda</taxon>
        <taxon>Chromadorea</taxon>
        <taxon>Rhabditida</taxon>
        <taxon>Rhabditina</taxon>
        <taxon>Rhabditomorpha</taxon>
        <taxon>Strongyloidea</taxon>
        <taxon>Heligmosomidae</taxon>
        <taxon>Heligmosomoides</taxon>
    </lineage>
</organism>
<keyword evidence="3" id="KW-1185">Reference proteome</keyword>
<dbReference type="PANTHER" id="PTHR11686">
    <property type="entry name" value="GAMMA GLUTAMYL TRANSPEPTIDASE"/>
    <property type="match status" value="1"/>
</dbReference>
<dbReference type="OrthoDB" id="1081007at2759"/>
<dbReference type="Pfam" id="PF01019">
    <property type="entry name" value="G_glu_transpept"/>
    <property type="match status" value="2"/>
</dbReference>
<dbReference type="InterPro" id="IPR043137">
    <property type="entry name" value="GGT_ssub_C"/>
</dbReference>
<gene>
    <name evidence="2" type="ORF">HPBE_LOCUS9802</name>
</gene>
<dbReference type="Proteomes" id="UP000050761">
    <property type="component" value="Unassembled WGS sequence"/>
</dbReference>
<name>A0A3P7ZE65_HELPZ</name>
<dbReference type="GO" id="GO:0005886">
    <property type="term" value="C:plasma membrane"/>
    <property type="evidence" value="ECO:0007669"/>
    <property type="project" value="TreeGrafter"/>
</dbReference>
<dbReference type="AlphaFoldDB" id="A0A3P7ZE65"/>